<dbReference type="SMART" id="SM00487">
    <property type="entry name" value="DEXDc"/>
    <property type="match status" value="1"/>
</dbReference>
<evidence type="ECO:0000256" key="6">
    <source>
        <dbReference type="ARBA" id="ARBA00022747"/>
    </source>
</evidence>
<comment type="similarity">
    <text evidence="2 11">Belongs to the HsdR family.</text>
</comment>
<feature type="domain" description="Helicase ATP-binding" evidence="12">
    <location>
        <begin position="305"/>
        <end position="486"/>
    </location>
</feature>
<dbReference type="Gene3D" id="3.90.1570.50">
    <property type="match status" value="1"/>
</dbReference>
<evidence type="ECO:0000259" key="12">
    <source>
        <dbReference type="PROSITE" id="PS51192"/>
    </source>
</evidence>
<keyword evidence="10 11" id="KW-0238">DNA-binding</keyword>
<dbReference type="CDD" id="cd18030">
    <property type="entry name" value="DEXHc_RE_I_HsdR"/>
    <property type="match status" value="1"/>
</dbReference>
<dbReference type="Gene3D" id="3.40.50.300">
    <property type="entry name" value="P-loop containing nucleotide triphosphate hydrolases"/>
    <property type="match status" value="2"/>
</dbReference>
<dbReference type="CDD" id="cd22332">
    <property type="entry name" value="HsdR_N"/>
    <property type="match status" value="1"/>
</dbReference>
<evidence type="ECO:0000256" key="1">
    <source>
        <dbReference type="ARBA" id="ARBA00000851"/>
    </source>
</evidence>
<accession>A0ABW8U064</accession>
<evidence type="ECO:0000256" key="9">
    <source>
        <dbReference type="ARBA" id="ARBA00022840"/>
    </source>
</evidence>
<dbReference type="RefSeq" id="WP_406766745.1">
    <property type="nucleotide sequence ID" value="NZ_JBJHZY010000006.1"/>
</dbReference>
<gene>
    <name evidence="13" type="ORF">ACJDUH_18700</name>
</gene>
<evidence type="ECO:0000256" key="5">
    <source>
        <dbReference type="ARBA" id="ARBA00022741"/>
    </source>
</evidence>
<evidence type="ECO:0000256" key="11">
    <source>
        <dbReference type="RuleBase" id="RU364115"/>
    </source>
</evidence>
<keyword evidence="9 11" id="KW-0067">ATP-binding</keyword>
<evidence type="ECO:0000313" key="13">
    <source>
        <dbReference type="EMBL" id="MFL0270113.1"/>
    </source>
</evidence>
<comment type="subunit">
    <text evidence="3 11">The type I restriction/modification system is composed of three polypeptides R, M and S.</text>
</comment>
<dbReference type="PANTHER" id="PTHR30195:SF15">
    <property type="entry name" value="TYPE I RESTRICTION ENZYME HINDI ENDONUCLEASE SUBUNIT"/>
    <property type="match status" value="1"/>
</dbReference>
<evidence type="ECO:0000256" key="4">
    <source>
        <dbReference type="ARBA" id="ARBA00022722"/>
    </source>
</evidence>
<evidence type="ECO:0000256" key="7">
    <source>
        <dbReference type="ARBA" id="ARBA00022759"/>
    </source>
</evidence>
<comment type="catalytic activity">
    <reaction evidence="1 11">
        <text>Endonucleolytic cleavage of DNA to give random double-stranded fragments with terminal 5'-phosphates, ATP is simultaneously hydrolyzed.</text>
        <dbReference type="EC" id="3.1.21.3"/>
    </reaction>
</comment>
<name>A0ABW8U064_9CLOT</name>
<dbReference type="InterPro" id="IPR027417">
    <property type="entry name" value="P-loop_NTPase"/>
</dbReference>
<dbReference type="Pfam" id="PF22679">
    <property type="entry name" value="T1R_D3-like"/>
    <property type="match status" value="1"/>
</dbReference>
<dbReference type="EMBL" id="JBJHZY010000006">
    <property type="protein sequence ID" value="MFL0270113.1"/>
    <property type="molecule type" value="Genomic_DNA"/>
</dbReference>
<dbReference type="InterPro" id="IPR014001">
    <property type="entry name" value="Helicase_ATP-bd"/>
</dbReference>
<dbReference type="GO" id="GO:0009035">
    <property type="term" value="F:type I site-specific deoxyribonuclease activity"/>
    <property type="evidence" value="ECO:0007669"/>
    <property type="project" value="UniProtKB-EC"/>
</dbReference>
<dbReference type="NCBIfam" id="TIGR00348">
    <property type="entry name" value="hsdR"/>
    <property type="match status" value="1"/>
</dbReference>
<dbReference type="InterPro" id="IPR055180">
    <property type="entry name" value="HsdR_RecA-like_helicase_dom_2"/>
</dbReference>
<keyword evidence="7 13" id="KW-0255">Endonuclease</keyword>
<dbReference type="InterPro" id="IPR004473">
    <property type="entry name" value="Restrct_endonuc_typeI_HsdR"/>
</dbReference>
<keyword evidence="8 11" id="KW-0378">Hydrolase</keyword>
<evidence type="ECO:0000256" key="2">
    <source>
        <dbReference type="ARBA" id="ARBA00008598"/>
    </source>
</evidence>
<dbReference type="InterPro" id="IPR040980">
    <property type="entry name" value="SWI2_SNF2"/>
</dbReference>
<sequence length="1051" mass="120903">MNYLGNEETLVEIPAIEYLKDKLGYDFLEGDKLTSECGERDTLSEVILTKRMRSSLKKLNPWISDENADKVIRKFSRAESLEVGLLEINEKIYDYIVHLQLTVDQVIDGKKETPTVRLIDFDNIENNEFLVTRQFVVKGPQETIRPDIVVFVNGMPIAVLECKSPFKETNSNENAGKYDAFKQLRRYMNGRDANFIEGAERLFYSNFITAILNKYTAFIGTISSGYKHYIEWKDAYPVENKDVLEVKDSPQNILLQGVFKKENLLDIMQNFIVYDVDKENSKKIKKVCRYQQFRAVQKSIKRLEHGKTPLSRGGVVWHTQGSGKSLTMVFLAKKIRNHKKLSDATIVVVTDRTDLDEQIFQTFANTITNGTPVRAESISEMKRLLRNSNARIITTTIQKFQSDKEESSLYDPNQKEKLFFEKEYEVLSTKTNIIVMTDEAHRSQYKGTAANLRTALPNAAFIGFTGTPIDKEDKSTPRTFGSYIDKYSIKMAVDDGATVKIVYEGRRPDLHIKGDSLQELFDQAFEDKSDEEKEAIKQKYANKRTVVEAESRIEEVAKDMLTHYKEYIYPNGFKAQVVCVSREACVKYYNALKKHMKDIMGEELECKIIFSGSNNDEPSLREHHTSKEEQKEILKSFKKKTSESKLCFLIVKDMLLTGFDAPIEQVMYLDRPLKEHTLLQAIARVNRTSGDNKRCGYVVDYYGVLDFLEEALAIFDKDELGKPMESMGSLYDEMLSYRENIMRLFTGVDHNNINALVKVIEPEDKRAEFEVAYKRFAGSVEALMPGHISADIINDVKWLSYIRAAAKVRFNPEKKLDIADCGEKIKALISEHLTSAGVIQWIEPITLFEDDFQTKIENQASDEAVASSMEHAIKNVINLKMDENPVFYLSLFEKLQQILEETKNDWIEKKARLKDFINKEMEKGEQDKANELGLSKREFAFFETLREVLKQQDEVAANTIKEDNVEYIGDDVVEFSKELSKGLDKLIRENYLVDWTNNQSKSGQIEQKIYMFLISKSAKLREVFGSEAISKIRQLKESIIKLAKIHYANLD</sequence>
<dbReference type="PROSITE" id="PS51192">
    <property type="entry name" value="HELICASE_ATP_BIND_1"/>
    <property type="match status" value="1"/>
</dbReference>
<keyword evidence="4" id="KW-0540">Nuclease</keyword>
<evidence type="ECO:0000256" key="3">
    <source>
        <dbReference type="ARBA" id="ARBA00011296"/>
    </source>
</evidence>
<dbReference type="Pfam" id="PF18766">
    <property type="entry name" value="SWI2_SNF2"/>
    <property type="match status" value="1"/>
</dbReference>
<evidence type="ECO:0000256" key="10">
    <source>
        <dbReference type="ARBA" id="ARBA00023125"/>
    </source>
</evidence>
<protein>
    <recommendedName>
        <fullName evidence="11">Type I restriction enzyme endonuclease subunit</fullName>
        <shortName evidence="11">R protein</shortName>
        <ecNumber evidence="11">3.1.21.3</ecNumber>
    </recommendedName>
    <alternativeName>
        <fullName evidence="11">Type-1 restriction enzyme R protein</fullName>
    </alternativeName>
</protein>
<organism evidence="13 14">
    <name type="scientific">Candidatus Clostridium radicumherbarum</name>
    <dbReference type="NCBI Taxonomy" id="3381662"/>
    <lineage>
        <taxon>Bacteria</taxon>
        <taxon>Bacillati</taxon>
        <taxon>Bacillota</taxon>
        <taxon>Clostridia</taxon>
        <taxon>Eubacteriales</taxon>
        <taxon>Clostridiaceae</taxon>
        <taxon>Clostridium</taxon>
    </lineage>
</organism>
<keyword evidence="6 11" id="KW-0680">Restriction system</keyword>
<keyword evidence="5 11" id="KW-0547">Nucleotide-binding</keyword>
<comment type="function">
    <text evidence="11">Subunit R is required for both nuclease and ATPase activities, but not for modification.</text>
</comment>
<dbReference type="SUPFAM" id="SSF52540">
    <property type="entry name" value="P-loop containing nucleoside triphosphate hydrolases"/>
    <property type="match status" value="2"/>
</dbReference>
<keyword evidence="14" id="KW-1185">Reference proteome</keyword>
<dbReference type="InterPro" id="IPR021810">
    <property type="entry name" value="T1RH-like_C"/>
</dbReference>
<dbReference type="Pfam" id="PF11867">
    <property type="entry name" value="T1RH-like_C"/>
    <property type="match status" value="1"/>
</dbReference>
<comment type="caution">
    <text evidence="13">The sequence shown here is derived from an EMBL/GenBank/DDBJ whole genome shotgun (WGS) entry which is preliminary data.</text>
</comment>
<reference evidence="13 14" key="1">
    <citation type="submission" date="2024-11" db="EMBL/GenBank/DDBJ databases">
        <authorList>
            <person name="Heng Y.C."/>
            <person name="Lim A.C.H."/>
            <person name="Lee J.K.Y."/>
            <person name="Kittelmann S."/>
        </authorList>
    </citation>
    <scope>NUCLEOTIDE SEQUENCE [LARGE SCALE GENOMIC DNA]</scope>
    <source>
        <strain evidence="13 14">WILCCON 0202</strain>
    </source>
</reference>
<dbReference type="Pfam" id="PF04313">
    <property type="entry name" value="HSDR_N"/>
    <property type="match status" value="1"/>
</dbReference>
<evidence type="ECO:0000313" key="14">
    <source>
        <dbReference type="Proteomes" id="UP001623661"/>
    </source>
</evidence>
<dbReference type="InterPro" id="IPR051268">
    <property type="entry name" value="Type-I_R_enzyme_R_subunit"/>
</dbReference>
<proteinExistence type="inferred from homology"/>
<dbReference type="CDD" id="cd18800">
    <property type="entry name" value="SF2_C_EcoR124I-like"/>
    <property type="match status" value="1"/>
</dbReference>
<evidence type="ECO:0000256" key="8">
    <source>
        <dbReference type="ARBA" id="ARBA00022801"/>
    </source>
</evidence>
<dbReference type="EC" id="3.1.21.3" evidence="11"/>
<dbReference type="Proteomes" id="UP001623661">
    <property type="component" value="Unassembled WGS sequence"/>
</dbReference>
<dbReference type="InterPro" id="IPR007409">
    <property type="entry name" value="Restrct_endonuc_type1_HsdR_N"/>
</dbReference>
<dbReference type="PANTHER" id="PTHR30195">
    <property type="entry name" value="TYPE I SITE-SPECIFIC DEOXYRIBONUCLEASE PROTEIN SUBUNIT M AND R"/>
    <property type="match status" value="1"/>
</dbReference>